<dbReference type="InterPro" id="IPR008197">
    <property type="entry name" value="WAP_dom"/>
</dbReference>
<protein>
    <recommendedName>
        <fullName evidence="1">WAP domain-containing protein</fullName>
    </recommendedName>
</protein>
<dbReference type="InParanoid" id="A0A803SLF6"/>
<feature type="domain" description="WAP" evidence="1">
    <location>
        <begin position="39"/>
        <end position="80"/>
    </location>
</feature>
<reference evidence="2" key="2">
    <citation type="submission" date="2025-08" db="UniProtKB">
        <authorList>
            <consortium name="Ensembl"/>
        </authorList>
    </citation>
    <scope>IDENTIFICATION</scope>
</reference>
<dbReference type="Ensembl" id="ENSACAT00000045217.1">
    <property type="protein sequence ID" value="ENSACAP00000023796.1"/>
    <property type="gene ID" value="ENSACAG00000035827.1"/>
</dbReference>
<organism evidence="2 3">
    <name type="scientific">Anolis carolinensis</name>
    <name type="common">Green anole</name>
    <name type="synonym">American chameleon</name>
    <dbReference type="NCBI Taxonomy" id="28377"/>
    <lineage>
        <taxon>Eukaryota</taxon>
        <taxon>Metazoa</taxon>
        <taxon>Chordata</taxon>
        <taxon>Craniata</taxon>
        <taxon>Vertebrata</taxon>
        <taxon>Euteleostomi</taxon>
        <taxon>Lepidosauria</taxon>
        <taxon>Squamata</taxon>
        <taxon>Bifurcata</taxon>
        <taxon>Unidentata</taxon>
        <taxon>Episquamata</taxon>
        <taxon>Toxicofera</taxon>
        <taxon>Iguania</taxon>
        <taxon>Dactyloidae</taxon>
        <taxon>Anolis</taxon>
    </lineage>
</organism>
<sequence>MKKSVTPLPHFFLEVIFSQTFERLFPAQSLGQNMTVDGFLPKPGRCPPFSKIGCVEPQQDRCKVDAKCPWPKKCCYQPCSLPMLHHSILLLILHHCVTTNKKGNVRKQVKYIFIYFDCLKCISHTCVNFNYFFYLFFHSNFAPV</sequence>
<name>A0A803SLF6_ANOCA</name>
<dbReference type="SUPFAM" id="SSF57256">
    <property type="entry name" value="Elafin-like"/>
    <property type="match status" value="1"/>
</dbReference>
<dbReference type="Gene3D" id="4.10.75.10">
    <property type="entry name" value="Elafin-like"/>
    <property type="match status" value="1"/>
</dbReference>
<proteinExistence type="predicted"/>
<dbReference type="InterPro" id="IPR036645">
    <property type="entry name" value="Elafin-like_sf"/>
</dbReference>
<dbReference type="Pfam" id="PF00095">
    <property type="entry name" value="WAP"/>
    <property type="match status" value="1"/>
</dbReference>
<dbReference type="PROSITE" id="PS51390">
    <property type="entry name" value="WAP"/>
    <property type="match status" value="1"/>
</dbReference>
<dbReference type="AlphaFoldDB" id="A0A803SLF6"/>
<dbReference type="GO" id="GO:0030414">
    <property type="term" value="F:peptidase inhibitor activity"/>
    <property type="evidence" value="ECO:0007669"/>
    <property type="project" value="InterPro"/>
</dbReference>
<accession>A0A803SLF6</accession>
<reference evidence="2 3" key="1">
    <citation type="submission" date="2009-12" db="EMBL/GenBank/DDBJ databases">
        <title>The Genome Sequence of Anolis carolinensis (Green Anole Lizard).</title>
        <authorList>
            <consortium name="The Genome Sequencing Platform"/>
            <person name="Di Palma F."/>
            <person name="Alfoldi J."/>
            <person name="Heiman D."/>
            <person name="Young S."/>
            <person name="Grabherr M."/>
            <person name="Johnson J."/>
            <person name="Lander E.S."/>
            <person name="Lindblad-Toh K."/>
        </authorList>
    </citation>
    <scope>NUCLEOTIDE SEQUENCE [LARGE SCALE GENOMIC DNA]</scope>
    <source>
        <strain evidence="2 3">JBL SC #1</strain>
    </source>
</reference>
<evidence type="ECO:0000259" key="1">
    <source>
        <dbReference type="PROSITE" id="PS51390"/>
    </source>
</evidence>
<keyword evidence="3" id="KW-1185">Reference proteome</keyword>
<dbReference type="GO" id="GO:0005576">
    <property type="term" value="C:extracellular region"/>
    <property type="evidence" value="ECO:0007669"/>
    <property type="project" value="InterPro"/>
</dbReference>
<reference evidence="2" key="3">
    <citation type="submission" date="2025-09" db="UniProtKB">
        <authorList>
            <consortium name="Ensembl"/>
        </authorList>
    </citation>
    <scope>IDENTIFICATION</scope>
</reference>
<evidence type="ECO:0000313" key="2">
    <source>
        <dbReference type="Ensembl" id="ENSACAP00000023796.1"/>
    </source>
</evidence>
<dbReference type="Proteomes" id="UP000001646">
    <property type="component" value="Chromosome 4"/>
</dbReference>
<evidence type="ECO:0000313" key="3">
    <source>
        <dbReference type="Proteomes" id="UP000001646"/>
    </source>
</evidence>